<name>A0AA85EP76_9TREM</name>
<feature type="region of interest" description="Disordered" evidence="1">
    <location>
        <begin position="69"/>
        <end position="92"/>
    </location>
</feature>
<dbReference type="Proteomes" id="UP000050792">
    <property type="component" value="Unassembled WGS sequence"/>
</dbReference>
<evidence type="ECO:0000313" key="2">
    <source>
        <dbReference type="Proteomes" id="UP000050792"/>
    </source>
</evidence>
<dbReference type="WBParaSite" id="SRDH1_1740.1">
    <property type="protein sequence ID" value="SRDH1_1740.1"/>
    <property type="gene ID" value="SRDH1_1740"/>
</dbReference>
<evidence type="ECO:0000256" key="1">
    <source>
        <dbReference type="SAM" id="MobiDB-lite"/>
    </source>
</evidence>
<feature type="region of interest" description="Disordered" evidence="1">
    <location>
        <begin position="173"/>
        <end position="203"/>
    </location>
</feature>
<reference evidence="3" key="2">
    <citation type="submission" date="2023-11" db="UniProtKB">
        <authorList>
            <consortium name="WormBaseParasite"/>
        </authorList>
    </citation>
    <scope>IDENTIFICATION</scope>
</reference>
<keyword evidence="2" id="KW-1185">Reference proteome</keyword>
<dbReference type="AlphaFoldDB" id="A0AA85EP76"/>
<evidence type="ECO:0000313" key="3">
    <source>
        <dbReference type="WBParaSite" id="SRDH1_1740.1"/>
    </source>
</evidence>
<feature type="compositionally biased region" description="Polar residues" evidence="1">
    <location>
        <begin position="191"/>
        <end position="203"/>
    </location>
</feature>
<proteinExistence type="predicted"/>
<sequence>MTVYMFQFFSNALDTQNEELKLLHNKVTELERVNNEVLDFVHKNGRLPEIITDRENLELASDQDDISVYRGSGSNHGGKHRQLETVTRRSPNSSVLTGVISKDTEELSRELMSLGFESSKCNHIVDHVQENMDNLVSTDTTAYEPQLDFDKKTTCLTPQRGISSPISEIIDLTDHNASPTNPECSGDDSNKSQNYGQPQYSFPPTLSTVTYELRRRELLRANQRIVSNSSYSLNDSIESLTDHISYYQSIPSSLSVQLPSSECQAICIPCNNHSLHYSNSNSNPTMSLTDSVLHYCVSEKSNTDETNPNDYSLSCPCGNPQSCPLSEQKIKRLCKNPCIIHGFTILSAVFRGRLIRQLLATPKVHDLIRSVKDIAKLILSIKLENQLISMNKLNKQLCNKKLFFELNLLIKLYNILNEIHEIFFIWSLKQQISLISISSNVITKINNCSMNPISNNSLRILRQLQPHQVNSLPKNKQISNNVIGEEKKLNNSIIPNKQINFPAKNQFIQNENKFQIKNNSKFKTTILSNQIHDQYKQKKFYKQQLNINNQYFIKSISTNNNNNKLLNSNNRSINKVNNFSSKLIKPKIIRHFSNKVDLIRNNNTSVVDSLNDDRNKKNHSLNMVNCKLEANSKNDQHTSTLKSTNVCTDINNFRNIKTTHTDKCLETVVEEKRLSTSSKQVNSSTLSQCETSLHAPLINNNTSIQRCFPVKRRILSRKLQNDYSNTSVHINTQNNNVSFWIQDNQSINNTLHSNDNNNEIEHDCKMSNSELRATWTLDSKIYPSLTIDTTNLTN</sequence>
<organism evidence="2 3">
    <name type="scientific">Schistosoma rodhaini</name>
    <dbReference type="NCBI Taxonomy" id="6188"/>
    <lineage>
        <taxon>Eukaryota</taxon>
        <taxon>Metazoa</taxon>
        <taxon>Spiralia</taxon>
        <taxon>Lophotrochozoa</taxon>
        <taxon>Platyhelminthes</taxon>
        <taxon>Trematoda</taxon>
        <taxon>Digenea</taxon>
        <taxon>Strigeidida</taxon>
        <taxon>Schistosomatoidea</taxon>
        <taxon>Schistosomatidae</taxon>
        <taxon>Schistosoma</taxon>
    </lineage>
</organism>
<protein>
    <submittedName>
        <fullName evidence="3">Uncharacterized protein</fullName>
    </submittedName>
</protein>
<accession>A0AA85EP76</accession>
<reference evidence="2" key="1">
    <citation type="submission" date="2022-06" db="EMBL/GenBank/DDBJ databases">
        <authorList>
            <person name="Berger JAMES D."/>
            <person name="Berger JAMES D."/>
        </authorList>
    </citation>
    <scope>NUCLEOTIDE SEQUENCE [LARGE SCALE GENOMIC DNA]</scope>
</reference>